<dbReference type="EMBL" id="GL349491">
    <property type="protein sequence ID" value="KNC54572.1"/>
    <property type="molecule type" value="Genomic_DNA"/>
</dbReference>
<dbReference type="GeneID" id="25568649"/>
<keyword evidence="2" id="KW-0812">Transmembrane</keyword>
<dbReference type="RefSeq" id="XP_013753585.1">
    <property type="nucleotide sequence ID" value="XM_013898131.1"/>
</dbReference>
<accession>A0A0L0DQL2</accession>
<evidence type="ECO:0000256" key="2">
    <source>
        <dbReference type="SAM" id="Phobius"/>
    </source>
</evidence>
<gene>
    <name evidence="3" type="ORF">AMSG_10426</name>
</gene>
<evidence type="ECO:0000313" key="3">
    <source>
        <dbReference type="EMBL" id="KNC54572.1"/>
    </source>
</evidence>
<keyword evidence="2" id="KW-1133">Transmembrane helix</keyword>
<sequence length="797" mass="82821">MSTSLVSHTFRCRYGGNGGNGGDGGDNAIRGQVRSVVSFDAHTWSELAPGSVLSLPLGRAFDQTSGLTVRVTSVIRTRPSADGNDQPRPVAVVLGCLAASVDTLPPNCPPSERLLATEHADGSVMIHVVSAKAELGATLSVTRSDNGNAFRPATLTVGPLASAFCHLPRPEPALAADESGDNPALDLFAAELVDEAAAEAAAGGSLLFPTGGKASAGRARVSTRSSVPIFTTRANAPDCFHLDFDGGVVTGSAWNAYTSQPAMVYDAWSLDGNFVDFSSAERDVIKAVVTRVAEDFIAFNVTVTTDESICAAYPPQRRATIAITPPTAGWRRPAASRLRLLPAVMGLSDHLDDRVNAIGDSVSHELGHQLGLSHDGWAILSHYLGHYGWGPIMGTPYTMSVTQWSKGEYSGATNTEDDLAIIGTKLSHARDSIGDTFADALDIMTAPRPPAYSIISAITSSSDVDCISFVAGNGSITVTAHILADGPNLDVGLTAYIDVEAEPVVTVAPDDQLHAELLLVEPENGRRYAVCVTGTGNRIGFSSGFSDYGSLGYYGLVVDGPFGDFNDLTPPFGVLEGRSAVVANSTTVSAPEVLKTPLIVRDGAHLDIADNLAVPAGCVRIEDVSTLAIGSGVQLTAACFVQAPQASLVVAIARGASPSLAVEGSVELGGSLEVVLNADVRLMPGDEQSSCSIHAQQPDSSSDATTTTAPPPRASNRNIVLAVLISSGIVVVISAIVITLMYKRSRTRRIVRPKIGARPPPLSDAEALAVASAISLGPQAPEPSSTDDTSQLSSDEI</sequence>
<reference evidence="3 4" key="1">
    <citation type="submission" date="2010-05" db="EMBL/GenBank/DDBJ databases">
        <title>The Genome Sequence of Thecamonas trahens ATCC 50062.</title>
        <authorList>
            <consortium name="The Broad Institute Genome Sequencing Platform"/>
            <person name="Russ C."/>
            <person name="Cuomo C."/>
            <person name="Shea T."/>
            <person name="Young S.K."/>
            <person name="Zeng Q."/>
            <person name="Koehrsen M."/>
            <person name="Haas B."/>
            <person name="Borodovsky M."/>
            <person name="Guigo R."/>
            <person name="Alvarado L."/>
            <person name="Berlin A."/>
            <person name="Bochicchio J."/>
            <person name="Borenstein D."/>
            <person name="Chapman S."/>
            <person name="Chen Z."/>
            <person name="Freedman E."/>
            <person name="Gellesch M."/>
            <person name="Goldberg J."/>
            <person name="Griggs A."/>
            <person name="Gujja S."/>
            <person name="Heilman E."/>
            <person name="Heiman D."/>
            <person name="Hepburn T."/>
            <person name="Howarth C."/>
            <person name="Jen D."/>
            <person name="Larson L."/>
            <person name="Mehta T."/>
            <person name="Park D."/>
            <person name="Pearson M."/>
            <person name="Roberts A."/>
            <person name="Saif S."/>
            <person name="Shenoy N."/>
            <person name="Sisk P."/>
            <person name="Stolte C."/>
            <person name="Sykes S."/>
            <person name="Thomson T."/>
            <person name="Walk T."/>
            <person name="White J."/>
            <person name="Yandava C."/>
            <person name="Burger G."/>
            <person name="Gray M.W."/>
            <person name="Holland P.W.H."/>
            <person name="King N."/>
            <person name="Lang F.B.F."/>
            <person name="Roger A.J."/>
            <person name="Ruiz-Trillo I."/>
            <person name="Lander E."/>
            <person name="Nusbaum C."/>
        </authorList>
    </citation>
    <scope>NUCLEOTIDE SEQUENCE [LARGE SCALE GENOMIC DNA]</scope>
    <source>
        <strain evidence="3 4">ATCC 50062</strain>
    </source>
</reference>
<organism evidence="3 4">
    <name type="scientific">Thecamonas trahens ATCC 50062</name>
    <dbReference type="NCBI Taxonomy" id="461836"/>
    <lineage>
        <taxon>Eukaryota</taxon>
        <taxon>Apusozoa</taxon>
        <taxon>Apusomonadida</taxon>
        <taxon>Apusomonadidae</taxon>
        <taxon>Thecamonas</taxon>
    </lineage>
</organism>
<name>A0A0L0DQL2_THETB</name>
<proteinExistence type="predicted"/>
<evidence type="ECO:0000256" key="1">
    <source>
        <dbReference type="SAM" id="MobiDB-lite"/>
    </source>
</evidence>
<keyword evidence="2" id="KW-0472">Membrane</keyword>
<feature type="region of interest" description="Disordered" evidence="1">
    <location>
        <begin position="687"/>
        <end position="712"/>
    </location>
</feature>
<feature type="compositionally biased region" description="Low complexity" evidence="1">
    <location>
        <begin position="784"/>
        <end position="797"/>
    </location>
</feature>
<evidence type="ECO:0000313" key="4">
    <source>
        <dbReference type="Proteomes" id="UP000054408"/>
    </source>
</evidence>
<feature type="transmembrane region" description="Helical" evidence="2">
    <location>
        <begin position="719"/>
        <end position="742"/>
    </location>
</feature>
<protein>
    <submittedName>
        <fullName evidence="3">Uncharacterized protein</fullName>
    </submittedName>
</protein>
<dbReference type="SUPFAM" id="SSF55486">
    <property type="entry name" value="Metalloproteases ('zincins'), catalytic domain"/>
    <property type="match status" value="1"/>
</dbReference>
<feature type="region of interest" description="Disordered" evidence="1">
    <location>
        <begin position="773"/>
        <end position="797"/>
    </location>
</feature>
<keyword evidence="4" id="KW-1185">Reference proteome</keyword>
<dbReference type="Proteomes" id="UP000054408">
    <property type="component" value="Unassembled WGS sequence"/>
</dbReference>
<dbReference type="AlphaFoldDB" id="A0A0L0DQL2"/>
<feature type="compositionally biased region" description="Low complexity" evidence="1">
    <location>
        <begin position="698"/>
        <end position="708"/>
    </location>
</feature>
<dbReference type="OrthoDB" id="7695528at2759"/>
<feature type="compositionally biased region" description="Polar residues" evidence="1">
    <location>
        <begin position="687"/>
        <end position="697"/>
    </location>
</feature>